<dbReference type="PANTHER" id="PTHR40099:SF1">
    <property type="entry name" value="ACETOLACTATE SYNTHASE, SMALL SUBUNIT"/>
    <property type="match status" value="1"/>
</dbReference>
<accession>A0A7D5XLX3</accession>
<reference evidence="3" key="1">
    <citation type="submission" date="2020-07" db="EMBL/GenBank/DDBJ databases">
        <title>Metabolic diversity and evolutionary history of the archaeal phylum ###Micrarchaeota### uncovered from a freshwater lake metagenome.</title>
        <authorList>
            <person name="Kadnikov V.V."/>
            <person name="Savvichev A.S."/>
            <person name="Mardanov A.V."/>
            <person name="Beletsky A.V."/>
            <person name="Chupakov A.V."/>
            <person name="Kokryatskaya N.M."/>
            <person name="Pimenov N.V."/>
            <person name="Ravin N.V."/>
        </authorList>
    </citation>
    <scope>NUCLEOTIDE SEQUENCE [LARGE SCALE GENOMIC DNA]</scope>
</reference>
<evidence type="ECO:0000313" key="3">
    <source>
        <dbReference type="Proteomes" id="UP000510821"/>
    </source>
</evidence>
<gene>
    <name evidence="2" type="ORF">Sv326_0951</name>
</gene>
<dbReference type="KEGG" id="flt:Sv326_0951"/>
<evidence type="ECO:0000313" key="2">
    <source>
        <dbReference type="EMBL" id="QLJ53126.1"/>
    </source>
</evidence>
<dbReference type="InterPro" id="IPR002912">
    <property type="entry name" value="ACT_dom"/>
</dbReference>
<dbReference type="AlphaFoldDB" id="A0A7D5XLX3"/>
<dbReference type="Gene3D" id="3.30.2130.10">
    <property type="entry name" value="VC0802-like"/>
    <property type="match status" value="1"/>
</dbReference>
<evidence type="ECO:0000259" key="1">
    <source>
        <dbReference type="PROSITE" id="PS51671"/>
    </source>
</evidence>
<organism evidence="2 3">
    <name type="scientific">Fermentimicrarchaeum limneticum</name>
    <dbReference type="NCBI Taxonomy" id="2795018"/>
    <lineage>
        <taxon>Archaea</taxon>
        <taxon>Candidatus Micrarchaeota</taxon>
        <taxon>Candidatus Fermentimicrarchaeales</taxon>
        <taxon>Candidatus Fermentimicrarchaeaceae</taxon>
        <taxon>Candidatus Fermentimicrarchaeum</taxon>
    </lineage>
</organism>
<feature type="domain" description="ACT" evidence="1">
    <location>
        <begin position="3"/>
        <end position="77"/>
    </location>
</feature>
<name>A0A7D5XLX3_FERL1</name>
<dbReference type="EMBL" id="CP058998">
    <property type="protein sequence ID" value="QLJ53126.1"/>
    <property type="molecule type" value="Genomic_DNA"/>
</dbReference>
<proteinExistence type="predicted"/>
<dbReference type="PANTHER" id="PTHR40099">
    <property type="entry name" value="ACETOLACTATE SYNTHASE, SMALL SUBUNIT"/>
    <property type="match status" value="1"/>
</dbReference>
<dbReference type="Pfam" id="PF01842">
    <property type="entry name" value="ACT"/>
    <property type="match status" value="2"/>
</dbReference>
<dbReference type="PROSITE" id="PS51671">
    <property type="entry name" value="ACT"/>
    <property type="match status" value="1"/>
</dbReference>
<sequence length="128" mass="14156">MKELLVLAKDRIGLLADLSYALGQENVNIESISADTMGDKAVIHLVVSDEKKGKEILERRGFIVLSSDAMVVKVIDRPGELAKVARTLSDAKVNIKNVQLVTKERNIALYLFRVDNVKKASSLLKGYM</sequence>
<protein>
    <recommendedName>
        <fullName evidence="1">ACT domain-containing protein</fullName>
    </recommendedName>
</protein>
<dbReference type="SUPFAM" id="SSF55021">
    <property type="entry name" value="ACT-like"/>
    <property type="match status" value="2"/>
</dbReference>
<dbReference type="Proteomes" id="UP000510821">
    <property type="component" value="Chromosome"/>
</dbReference>
<dbReference type="InterPro" id="IPR045865">
    <property type="entry name" value="ACT-like_dom_sf"/>
</dbReference>